<sequence>MTTANVAHNLIEDAPTDKPQGKIHRT</sequence>
<protein>
    <submittedName>
        <fullName evidence="2">Uncharacterized protein</fullName>
    </submittedName>
</protein>
<gene>
    <name evidence="2" type="ORF">MILUP08_44693</name>
</gene>
<evidence type="ECO:0000313" key="3">
    <source>
        <dbReference type="Proteomes" id="UP000003448"/>
    </source>
</evidence>
<reference evidence="2 3" key="1">
    <citation type="journal article" date="2012" name="J. Bacteriol.">
        <title>Genome Sequence of Micromonospora lupini Lupac 08, Isolated from Root Nodules of Lupinus angustifolius.</title>
        <authorList>
            <person name="Alonso-Vega P."/>
            <person name="Normand P."/>
            <person name="Bacigalupe R."/>
            <person name="Pujic P."/>
            <person name="Lajus A."/>
            <person name="Vallenet D."/>
            <person name="Carro L."/>
            <person name="Coll P."/>
            <person name="Trujillo M.E."/>
        </authorList>
    </citation>
    <scope>NUCLEOTIDE SEQUENCE [LARGE SCALE GENOMIC DNA]</scope>
    <source>
        <strain evidence="2 3">Lupac 08</strain>
    </source>
</reference>
<feature type="region of interest" description="Disordered" evidence="1">
    <location>
        <begin position="1"/>
        <end position="26"/>
    </location>
</feature>
<dbReference type="Proteomes" id="UP000003448">
    <property type="component" value="Unassembled WGS sequence"/>
</dbReference>
<evidence type="ECO:0000313" key="2">
    <source>
        <dbReference type="EMBL" id="CCH19815.1"/>
    </source>
</evidence>
<proteinExistence type="predicted"/>
<accession>I0L7L8</accession>
<dbReference type="AlphaFoldDB" id="I0L7L8"/>
<evidence type="ECO:0000256" key="1">
    <source>
        <dbReference type="SAM" id="MobiDB-lite"/>
    </source>
</evidence>
<dbReference type="EMBL" id="CAIE01000036">
    <property type="protein sequence ID" value="CCH19815.1"/>
    <property type="molecule type" value="Genomic_DNA"/>
</dbReference>
<organism evidence="2 3">
    <name type="scientific">Micromonospora lupini str. Lupac 08</name>
    <dbReference type="NCBI Taxonomy" id="1150864"/>
    <lineage>
        <taxon>Bacteria</taxon>
        <taxon>Bacillati</taxon>
        <taxon>Actinomycetota</taxon>
        <taxon>Actinomycetes</taxon>
        <taxon>Micromonosporales</taxon>
        <taxon>Micromonosporaceae</taxon>
        <taxon>Micromonospora</taxon>
    </lineage>
</organism>
<keyword evidence="3" id="KW-1185">Reference proteome</keyword>
<name>I0L7L8_9ACTN</name>